<dbReference type="InterPro" id="IPR023408">
    <property type="entry name" value="MscS_beta-dom_sf"/>
</dbReference>
<keyword evidence="8" id="KW-1185">Reference proteome</keyword>
<dbReference type="Pfam" id="PF00924">
    <property type="entry name" value="MS_channel_2nd"/>
    <property type="match status" value="1"/>
</dbReference>
<dbReference type="InterPro" id="IPR006685">
    <property type="entry name" value="MscS_channel_2nd"/>
</dbReference>
<proteinExistence type="predicted"/>
<dbReference type="PANTHER" id="PTHR30414">
    <property type="entry name" value="MINICONDUCTANCE MECHANOSENSITIVE CHANNEL YBDG"/>
    <property type="match status" value="1"/>
</dbReference>
<organism evidence="7 8">
    <name type="scientific">Pedobacter montanisoli</name>
    <dbReference type="NCBI Taxonomy" id="2923277"/>
    <lineage>
        <taxon>Bacteria</taxon>
        <taxon>Pseudomonadati</taxon>
        <taxon>Bacteroidota</taxon>
        <taxon>Sphingobacteriia</taxon>
        <taxon>Sphingobacteriales</taxon>
        <taxon>Sphingobacteriaceae</taxon>
        <taxon>Pedobacter</taxon>
    </lineage>
</organism>
<dbReference type="Proteomes" id="UP001165460">
    <property type="component" value="Unassembled WGS sequence"/>
</dbReference>
<evidence type="ECO:0000256" key="5">
    <source>
        <dbReference type="SAM" id="Phobius"/>
    </source>
</evidence>
<keyword evidence="2 5" id="KW-0812">Transmembrane</keyword>
<evidence type="ECO:0000256" key="3">
    <source>
        <dbReference type="ARBA" id="ARBA00022989"/>
    </source>
</evidence>
<sequence length="431" mass="49614">MILLKYQRLEDLSQFFYKLFIKWRIQENIAELINMFILILITLLLITLSQYVLRRILRLIVIQTIRKTNNEFFKGLLDSKAPYFLSLTAPLFIIDVALPLIFKEQPTVIKFCNALIEIYTVLVFVWIMIALIRAGASALKSLPSYKTKPIEGYLQVIRIGLYLAGMIYLFSNLTGKSPAVFFTTMGAISAILLLMFRDVIMGFVASIQVNTNDIVRIGDWITMPKYGADGDILEINLTTVKVQNFDKTITTIPTYALISDSFQNWRGMRQAGGRRIKRAIHIKQSSIRFIKPDELENFSRIQLLTSYIEHRQKDIEKHNTRVNADKSLPINGRNLTNAGLFRKYIDNYITNHTGTHKRMSMMVRQLAPTEHGLPIELYVFTNTIVWTEYEYIMADIFDHIIAAAPYFGLQIYEAEGSGDVKQFYIKGNDAD</sequence>
<protein>
    <submittedName>
        <fullName evidence="7">Mechanosensitive ion channel family protein</fullName>
    </submittedName>
</protein>
<accession>A0ABS9ZU50</accession>
<evidence type="ECO:0000313" key="8">
    <source>
        <dbReference type="Proteomes" id="UP001165460"/>
    </source>
</evidence>
<evidence type="ECO:0000256" key="2">
    <source>
        <dbReference type="ARBA" id="ARBA00022692"/>
    </source>
</evidence>
<comment type="subcellular location">
    <subcellularLocation>
        <location evidence="1">Membrane</location>
    </subcellularLocation>
</comment>
<feature type="transmembrane region" description="Helical" evidence="5">
    <location>
        <begin position="83"/>
        <end position="102"/>
    </location>
</feature>
<feature type="transmembrane region" description="Helical" evidence="5">
    <location>
        <begin position="32"/>
        <end position="53"/>
    </location>
</feature>
<dbReference type="InterPro" id="IPR030192">
    <property type="entry name" value="YbdG"/>
</dbReference>
<evidence type="ECO:0000259" key="6">
    <source>
        <dbReference type="Pfam" id="PF00924"/>
    </source>
</evidence>
<feature type="transmembrane region" description="Helical" evidence="5">
    <location>
        <begin position="177"/>
        <end position="196"/>
    </location>
</feature>
<comment type="caution">
    <text evidence="7">The sequence shown here is derived from an EMBL/GenBank/DDBJ whole genome shotgun (WGS) entry which is preliminary data.</text>
</comment>
<dbReference type="EMBL" id="JALGBH010000001">
    <property type="protein sequence ID" value="MCJ0741838.1"/>
    <property type="molecule type" value="Genomic_DNA"/>
</dbReference>
<feature type="transmembrane region" description="Helical" evidence="5">
    <location>
        <begin position="108"/>
        <end position="132"/>
    </location>
</feature>
<feature type="domain" description="Mechanosensitive ion channel MscS" evidence="6">
    <location>
        <begin position="198"/>
        <end position="266"/>
    </location>
</feature>
<reference evidence="7" key="1">
    <citation type="submission" date="2022-03" db="EMBL/GenBank/DDBJ databases">
        <authorList>
            <person name="Woo C.Y."/>
        </authorList>
    </citation>
    <scope>NUCLEOTIDE SEQUENCE</scope>
    <source>
        <strain evidence="7">CYS-01</strain>
    </source>
</reference>
<evidence type="ECO:0000313" key="7">
    <source>
        <dbReference type="EMBL" id="MCJ0741838.1"/>
    </source>
</evidence>
<dbReference type="SUPFAM" id="SSF50182">
    <property type="entry name" value="Sm-like ribonucleoproteins"/>
    <property type="match status" value="1"/>
</dbReference>
<evidence type="ECO:0000256" key="1">
    <source>
        <dbReference type="ARBA" id="ARBA00004370"/>
    </source>
</evidence>
<dbReference type="Gene3D" id="2.30.30.60">
    <property type="match status" value="1"/>
</dbReference>
<evidence type="ECO:0000256" key="4">
    <source>
        <dbReference type="ARBA" id="ARBA00023136"/>
    </source>
</evidence>
<keyword evidence="3 5" id="KW-1133">Transmembrane helix</keyword>
<name>A0ABS9ZU50_9SPHI</name>
<gene>
    <name evidence="7" type="ORF">MMF97_03865</name>
</gene>
<dbReference type="PANTHER" id="PTHR30414:SF0">
    <property type="entry name" value="MINICONDUCTANCE MECHANOSENSITIVE CHANNEL YBDG"/>
    <property type="match status" value="1"/>
</dbReference>
<dbReference type="InterPro" id="IPR010920">
    <property type="entry name" value="LSM_dom_sf"/>
</dbReference>
<feature type="transmembrane region" description="Helical" evidence="5">
    <location>
        <begin position="153"/>
        <end position="171"/>
    </location>
</feature>
<keyword evidence="4 5" id="KW-0472">Membrane</keyword>
<dbReference type="RefSeq" id="WP_243359360.1">
    <property type="nucleotide sequence ID" value="NZ_JALGBH010000001.1"/>
</dbReference>